<organism evidence="2 3">
    <name type="scientific">Magnetovibrio blakemorei</name>
    <dbReference type="NCBI Taxonomy" id="28181"/>
    <lineage>
        <taxon>Bacteria</taxon>
        <taxon>Pseudomonadati</taxon>
        <taxon>Pseudomonadota</taxon>
        <taxon>Alphaproteobacteria</taxon>
        <taxon>Rhodospirillales</taxon>
        <taxon>Magnetovibrionaceae</taxon>
        <taxon>Magnetovibrio</taxon>
    </lineage>
</organism>
<reference evidence="3" key="1">
    <citation type="submission" date="2016-07" db="EMBL/GenBank/DDBJ databases">
        <authorList>
            <person name="Florea S."/>
            <person name="Webb J.S."/>
            <person name="Jaromczyk J."/>
            <person name="Schardl C.L."/>
        </authorList>
    </citation>
    <scope>NUCLEOTIDE SEQUENCE [LARGE SCALE GENOMIC DNA]</scope>
    <source>
        <strain evidence="3">MV-1</strain>
    </source>
</reference>
<keyword evidence="3" id="KW-1185">Reference proteome</keyword>
<gene>
    <name evidence="2" type="ORF">BEN30_13785</name>
</gene>
<accession>A0A1E5Q5I5</accession>
<dbReference type="RefSeq" id="WP_069958655.1">
    <property type="nucleotide sequence ID" value="NZ_MCGG01000047.1"/>
</dbReference>
<dbReference type="Proteomes" id="UP000095347">
    <property type="component" value="Unassembled WGS sequence"/>
</dbReference>
<sequence>MITRNMMAFIFACAILVWGTIPATAGGNAKTTPKVDIPNAEELIKHCWDISKEKRAEIYEKSWREGHLDTALCLEQAIIDNASILIYEGFYSREKIESEIRLVGKTYGNFYSAMYNENKACSPSCGTIRHTWHISKISKLYESILEDIIALRVEHGL</sequence>
<evidence type="ECO:0000256" key="1">
    <source>
        <dbReference type="SAM" id="SignalP"/>
    </source>
</evidence>
<proteinExistence type="predicted"/>
<feature type="chain" id="PRO_5009184052" description="Lysozyme inhibitor LprI N-terminal domain-containing protein" evidence="1">
    <location>
        <begin position="26"/>
        <end position="157"/>
    </location>
</feature>
<name>A0A1E5Q5I5_9PROT</name>
<dbReference type="EMBL" id="MCGG01000047">
    <property type="protein sequence ID" value="OEJ65629.1"/>
    <property type="molecule type" value="Genomic_DNA"/>
</dbReference>
<dbReference type="AlphaFoldDB" id="A0A1E5Q5I5"/>
<evidence type="ECO:0008006" key="4">
    <source>
        <dbReference type="Google" id="ProtNLM"/>
    </source>
</evidence>
<comment type="caution">
    <text evidence="2">The sequence shown here is derived from an EMBL/GenBank/DDBJ whole genome shotgun (WGS) entry which is preliminary data.</text>
</comment>
<dbReference type="STRING" id="28181.BEN30_13785"/>
<feature type="signal peptide" evidence="1">
    <location>
        <begin position="1"/>
        <end position="25"/>
    </location>
</feature>
<protein>
    <recommendedName>
        <fullName evidence="4">Lysozyme inhibitor LprI N-terminal domain-containing protein</fullName>
    </recommendedName>
</protein>
<keyword evidence="1" id="KW-0732">Signal</keyword>
<evidence type="ECO:0000313" key="3">
    <source>
        <dbReference type="Proteomes" id="UP000095347"/>
    </source>
</evidence>
<evidence type="ECO:0000313" key="2">
    <source>
        <dbReference type="EMBL" id="OEJ65629.1"/>
    </source>
</evidence>